<dbReference type="AlphaFoldDB" id="A0A401RW02"/>
<dbReference type="Proteomes" id="UP000287033">
    <property type="component" value="Unassembled WGS sequence"/>
</dbReference>
<dbReference type="Gene3D" id="1.10.150.50">
    <property type="entry name" value="Transcription Factor, Ets-1"/>
    <property type="match status" value="1"/>
</dbReference>
<reference evidence="1 2" key="1">
    <citation type="journal article" date="2018" name="Nat. Ecol. Evol.">
        <title>Shark genomes provide insights into elasmobranch evolution and the origin of vertebrates.</title>
        <authorList>
            <person name="Hara Y"/>
            <person name="Yamaguchi K"/>
            <person name="Onimaru K"/>
            <person name="Kadota M"/>
            <person name="Koyanagi M"/>
            <person name="Keeley SD"/>
            <person name="Tatsumi K"/>
            <person name="Tanaka K"/>
            <person name="Motone F"/>
            <person name="Kageyama Y"/>
            <person name="Nozu R"/>
            <person name="Adachi N"/>
            <person name="Nishimura O"/>
            <person name="Nakagawa R"/>
            <person name="Tanegashima C"/>
            <person name="Kiyatake I"/>
            <person name="Matsumoto R"/>
            <person name="Murakumo K"/>
            <person name="Nishida K"/>
            <person name="Terakita A"/>
            <person name="Kuratani S"/>
            <person name="Sato K"/>
            <person name="Hyodo S Kuraku.S."/>
        </authorList>
    </citation>
    <scope>NUCLEOTIDE SEQUENCE [LARGE SCALE GENOMIC DNA]</scope>
</reference>
<evidence type="ECO:0000313" key="1">
    <source>
        <dbReference type="EMBL" id="GCC22306.1"/>
    </source>
</evidence>
<organism evidence="1 2">
    <name type="scientific">Chiloscyllium punctatum</name>
    <name type="common">Brownbanded bambooshark</name>
    <name type="synonym">Hemiscyllium punctatum</name>
    <dbReference type="NCBI Taxonomy" id="137246"/>
    <lineage>
        <taxon>Eukaryota</taxon>
        <taxon>Metazoa</taxon>
        <taxon>Chordata</taxon>
        <taxon>Craniata</taxon>
        <taxon>Vertebrata</taxon>
        <taxon>Chondrichthyes</taxon>
        <taxon>Elasmobranchii</taxon>
        <taxon>Galeomorphii</taxon>
        <taxon>Galeoidea</taxon>
        <taxon>Orectolobiformes</taxon>
        <taxon>Hemiscylliidae</taxon>
        <taxon>Chiloscyllium</taxon>
    </lineage>
</organism>
<protein>
    <submittedName>
        <fullName evidence="1">Uncharacterized protein</fullName>
    </submittedName>
</protein>
<evidence type="ECO:0000313" key="2">
    <source>
        <dbReference type="Proteomes" id="UP000287033"/>
    </source>
</evidence>
<keyword evidence="2" id="KW-1185">Reference proteome</keyword>
<accession>A0A401RW02</accession>
<name>A0A401RW02_CHIPU</name>
<comment type="caution">
    <text evidence="1">The sequence shown here is derived from an EMBL/GenBank/DDBJ whole genome shotgun (WGS) entry which is preliminary data.</text>
</comment>
<gene>
    <name evidence="1" type="ORF">chiPu_0000693</name>
</gene>
<sequence>MATKLPTREEFESWRPRELAEFLRLNNLSEPASVVERQKISGTMFLNSLDLLQNRFNVINYPFKFAANESRIAITFQLL</sequence>
<dbReference type="InterPro" id="IPR013761">
    <property type="entry name" value="SAM/pointed_sf"/>
</dbReference>
<proteinExistence type="predicted"/>
<dbReference type="EMBL" id="BEZZ01000009">
    <property type="protein sequence ID" value="GCC22306.1"/>
    <property type="molecule type" value="Genomic_DNA"/>
</dbReference>